<dbReference type="AlphaFoldDB" id="A0AAD6SWA8"/>
<sequence>MRDAKSRSGPVGMHTKVCTCCTSTTPSAATFSLATNARTCPPDDPRNPARPPARRHRPRGDGQRHRSRRDGPRHQRHRGRRDQARGGRGGEAQAARVDLCGVAQLHAERVGVDDGEWVQPGAYCNQLRAWRRPQTRDGRRCGGGDRMGAPRACVWREGQSMDPRRESFLHALIPRRFVPFTRFKDESLLRRYDYVIASR</sequence>
<gene>
    <name evidence="2" type="ORF">C8F04DRAFT_620165</name>
</gene>
<name>A0AAD6SWA8_9AGAR</name>
<feature type="region of interest" description="Disordered" evidence="1">
    <location>
        <begin position="35"/>
        <end position="92"/>
    </location>
</feature>
<feature type="compositionally biased region" description="Basic and acidic residues" evidence="1">
    <location>
        <begin position="59"/>
        <end position="73"/>
    </location>
</feature>
<accession>A0AAD6SWA8</accession>
<dbReference type="EMBL" id="JARJCM010000064">
    <property type="protein sequence ID" value="KAJ7033573.1"/>
    <property type="molecule type" value="Genomic_DNA"/>
</dbReference>
<proteinExistence type="predicted"/>
<evidence type="ECO:0000313" key="3">
    <source>
        <dbReference type="Proteomes" id="UP001218188"/>
    </source>
</evidence>
<reference evidence="2" key="1">
    <citation type="submission" date="2023-03" db="EMBL/GenBank/DDBJ databases">
        <title>Massive genome expansion in bonnet fungi (Mycena s.s.) driven by repeated elements and novel gene families across ecological guilds.</title>
        <authorList>
            <consortium name="Lawrence Berkeley National Laboratory"/>
            <person name="Harder C.B."/>
            <person name="Miyauchi S."/>
            <person name="Viragh M."/>
            <person name="Kuo A."/>
            <person name="Thoen E."/>
            <person name="Andreopoulos B."/>
            <person name="Lu D."/>
            <person name="Skrede I."/>
            <person name="Drula E."/>
            <person name="Henrissat B."/>
            <person name="Morin E."/>
            <person name="Kohler A."/>
            <person name="Barry K."/>
            <person name="LaButti K."/>
            <person name="Morin E."/>
            <person name="Salamov A."/>
            <person name="Lipzen A."/>
            <person name="Mereny Z."/>
            <person name="Hegedus B."/>
            <person name="Baldrian P."/>
            <person name="Stursova M."/>
            <person name="Weitz H."/>
            <person name="Taylor A."/>
            <person name="Grigoriev I.V."/>
            <person name="Nagy L.G."/>
            <person name="Martin F."/>
            <person name="Kauserud H."/>
        </authorList>
    </citation>
    <scope>NUCLEOTIDE SEQUENCE</scope>
    <source>
        <strain evidence="2">CBHHK200</strain>
    </source>
</reference>
<evidence type="ECO:0000256" key="1">
    <source>
        <dbReference type="SAM" id="MobiDB-lite"/>
    </source>
</evidence>
<comment type="caution">
    <text evidence="2">The sequence shown here is derived from an EMBL/GenBank/DDBJ whole genome shotgun (WGS) entry which is preliminary data.</text>
</comment>
<evidence type="ECO:0000313" key="2">
    <source>
        <dbReference type="EMBL" id="KAJ7033573.1"/>
    </source>
</evidence>
<dbReference type="Proteomes" id="UP001218188">
    <property type="component" value="Unassembled WGS sequence"/>
</dbReference>
<organism evidence="2 3">
    <name type="scientific">Mycena alexandri</name>
    <dbReference type="NCBI Taxonomy" id="1745969"/>
    <lineage>
        <taxon>Eukaryota</taxon>
        <taxon>Fungi</taxon>
        <taxon>Dikarya</taxon>
        <taxon>Basidiomycota</taxon>
        <taxon>Agaricomycotina</taxon>
        <taxon>Agaricomycetes</taxon>
        <taxon>Agaricomycetidae</taxon>
        <taxon>Agaricales</taxon>
        <taxon>Marasmiineae</taxon>
        <taxon>Mycenaceae</taxon>
        <taxon>Mycena</taxon>
    </lineage>
</organism>
<protein>
    <submittedName>
        <fullName evidence="2">Uncharacterized protein</fullName>
    </submittedName>
</protein>
<keyword evidence="3" id="KW-1185">Reference proteome</keyword>